<dbReference type="Proteomes" id="UP000326546">
    <property type="component" value="Chromosome"/>
</dbReference>
<dbReference type="Pfam" id="PF02656">
    <property type="entry name" value="DUF202"/>
    <property type="match status" value="1"/>
</dbReference>
<feature type="region of interest" description="Disordered" evidence="5">
    <location>
        <begin position="1"/>
        <end position="20"/>
    </location>
</feature>
<evidence type="ECO:0000313" key="8">
    <source>
        <dbReference type="EMBL" id="QFG69872.1"/>
    </source>
</evidence>
<evidence type="ECO:0000256" key="6">
    <source>
        <dbReference type="SAM" id="Phobius"/>
    </source>
</evidence>
<keyword evidence="9" id="KW-1185">Reference proteome</keyword>
<evidence type="ECO:0000256" key="1">
    <source>
        <dbReference type="ARBA" id="ARBA00004127"/>
    </source>
</evidence>
<dbReference type="AlphaFoldDB" id="A0A5J6V9X8"/>
<name>A0A5J6V9X8_9MICO</name>
<keyword evidence="2 6" id="KW-0812">Transmembrane</keyword>
<evidence type="ECO:0000256" key="4">
    <source>
        <dbReference type="ARBA" id="ARBA00023136"/>
    </source>
</evidence>
<dbReference type="RefSeq" id="WP_158062366.1">
    <property type="nucleotide sequence ID" value="NZ_CP044427.1"/>
</dbReference>
<accession>A0A5J6V9X8</accession>
<evidence type="ECO:0000256" key="2">
    <source>
        <dbReference type="ARBA" id="ARBA00022692"/>
    </source>
</evidence>
<evidence type="ECO:0000313" key="9">
    <source>
        <dbReference type="Proteomes" id="UP000326546"/>
    </source>
</evidence>
<dbReference type="EMBL" id="CP044427">
    <property type="protein sequence ID" value="QFG69872.1"/>
    <property type="molecule type" value="Genomic_DNA"/>
</dbReference>
<proteinExistence type="predicted"/>
<feature type="compositionally biased region" description="Basic residues" evidence="5">
    <location>
        <begin position="1"/>
        <end position="10"/>
    </location>
</feature>
<protein>
    <submittedName>
        <fullName evidence="8">DUF202 domain-containing protein</fullName>
    </submittedName>
</protein>
<dbReference type="OrthoDB" id="3701077at2"/>
<gene>
    <name evidence="8" type="ORF">FY030_15220</name>
</gene>
<dbReference type="GO" id="GO:0012505">
    <property type="term" value="C:endomembrane system"/>
    <property type="evidence" value="ECO:0007669"/>
    <property type="project" value="UniProtKB-SubCell"/>
</dbReference>
<dbReference type="KEGG" id="serw:FY030_15220"/>
<evidence type="ECO:0000259" key="7">
    <source>
        <dbReference type="Pfam" id="PF02656"/>
    </source>
</evidence>
<evidence type="ECO:0000256" key="3">
    <source>
        <dbReference type="ARBA" id="ARBA00022989"/>
    </source>
</evidence>
<feature type="transmembrane region" description="Helical" evidence="6">
    <location>
        <begin position="95"/>
        <end position="116"/>
    </location>
</feature>
<reference evidence="8 9" key="1">
    <citation type="submission" date="2019-09" db="EMBL/GenBank/DDBJ databases">
        <title>Serinicoccus pratensis sp. nov., isolated from meadow soil.</title>
        <authorList>
            <person name="Zhang W."/>
        </authorList>
    </citation>
    <scope>NUCLEOTIDE SEQUENCE [LARGE SCALE GENOMIC DNA]</scope>
    <source>
        <strain evidence="8 9">W204</strain>
    </source>
</reference>
<sequence>MSRRRPRRRSAPATAAAVDPGLQPERTTLSWSRTGLALVTVSAVFLRWVPHYGLGLLLLPLLTLVCALLITMTHHRRTNRAVAGIRAQTDVVQPAALVALVAVLMGLGGAAIGFVLHAP</sequence>
<organism evidence="8 9">
    <name type="scientific">Ornithinimicrobium pratense</name>
    <dbReference type="NCBI Taxonomy" id="2593973"/>
    <lineage>
        <taxon>Bacteria</taxon>
        <taxon>Bacillati</taxon>
        <taxon>Actinomycetota</taxon>
        <taxon>Actinomycetes</taxon>
        <taxon>Micrococcales</taxon>
        <taxon>Ornithinimicrobiaceae</taxon>
        <taxon>Ornithinimicrobium</taxon>
    </lineage>
</organism>
<dbReference type="InterPro" id="IPR003807">
    <property type="entry name" value="DUF202"/>
</dbReference>
<comment type="subcellular location">
    <subcellularLocation>
        <location evidence="1">Endomembrane system</location>
        <topology evidence="1">Multi-pass membrane protein</topology>
    </subcellularLocation>
</comment>
<keyword evidence="4 6" id="KW-0472">Membrane</keyword>
<feature type="transmembrane region" description="Helical" evidence="6">
    <location>
        <begin position="55"/>
        <end position="74"/>
    </location>
</feature>
<evidence type="ECO:0000256" key="5">
    <source>
        <dbReference type="SAM" id="MobiDB-lite"/>
    </source>
</evidence>
<feature type="transmembrane region" description="Helical" evidence="6">
    <location>
        <begin position="31"/>
        <end position="49"/>
    </location>
</feature>
<keyword evidence="3 6" id="KW-1133">Transmembrane helix</keyword>
<feature type="domain" description="DUF202" evidence="7">
    <location>
        <begin position="19"/>
        <end position="80"/>
    </location>
</feature>